<dbReference type="InterPro" id="IPR008160">
    <property type="entry name" value="Collagen"/>
</dbReference>
<dbReference type="GO" id="GO:0016020">
    <property type="term" value="C:membrane"/>
    <property type="evidence" value="ECO:0007669"/>
    <property type="project" value="UniProtKB-SubCell"/>
</dbReference>
<dbReference type="PANTHER" id="PTHR24023:SF1082">
    <property type="entry name" value="COLLAGEN TRIPLE HELIX REPEAT"/>
    <property type="match status" value="1"/>
</dbReference>
<dbReference type="GO" id="GO:0031012">
    <property type="term" value="C:extracellular matrix"/>
    <property type="evidence" value="ECO:0007669"/>
    <property type="project" value="TreeGrafter"/>
</dbReference>
<keyword evidence="4 13" id="KW-0812">Transmembrane</keyword>
<dbReference type="Pfam" id="PF01391">
    <property type="entry name" value="Collagen"/>
    <property type="match status" value="2"/>
</dbReference>
<dbReference type="PANTHER" id="PTHR24023">
    <property type="entry name" value="COLLAGEN ALPHA"/>
    <property type="match status" value="1"/>
</dbReference>
<proteinExistence type="predicted"/>
<keyword evidence="9" id="KW-0675">Receptor</keyword>
<evidence type="ECO:0000256" key="5">
    <source>
        <dbReference type="ARBA" id="ARBA00022968"/>
    </source>
</evidence>
<reference evidence="15 16" key="1">
    <citation type="submission" date="2019-09" db="EMBL/GenBank/DDBJ databases">
        <title>Bird 10,000 Genomes (B10K) Project - Family phase.</title>
        <authorList>
            <person name="Zhang G."/>
        </authorList>
    </citation>
    <scope>NUCLEOTIDE SEQUENCE [LARGE SCALE GENOMIC DNA]</scope>
    <source>
        <strain evidence="15">B10K-MSB-37135</strain>
        <tissue evidence="15">Heart</tissue>
    </source>
</reference>
<dbReference type="FunFam" id="3.10.250.10:FF:000011">
    <property type="entry name" value="Scavenger receptor class A member 5"/>
    <property type="match status" value="1"/>
</dbReference>
<keyword evidence="6 13" id="KW-1133">Transmembrane helix</keyword>
<dbReference type="AlphaFoldDB" id="A0A7K4LZS2"/>
<organism evidence="15 16">
    <name type="scientific">Crypturellus undulatus</name>
    <dbReference type="NCBI Taxonomy" id="48396"/>
    <lineage>
        <taxon>Eukaryota</taxon>
        <taxon>Metazoa</taxon>
        <taxon>Chordata</taxon>
        <taxon>Craniata</taxon>
        <taxon>Vertebrata</taxon>
        <taxon>Euteleostomi</taxon>
        <taxon>Archelosauria</taxon>
        <taxon>Archosauria</taxon>
        <taxon>Dinosauria</taxon>
        <taxon>Saurischia</taxon>
        <taxon>Theropoda</taxon>
        <taxon>Coelurosauria</taxon>
        <taxon>Aves</taxon>
        <taxon>Palaeognathae</taxon>
        <taxon>Tinamiformes</taxon>
        <taxon>Tinamidae</taxon>
        <taxon>Crypturellus</taxon>
    </lineage>
</organism>
<dbReference type="Proteomes" id="UP000534426">
    <property type="component" value="Unassembled WGS sequence"/>
</dbReference>
<evidence type="ECO:0000256" key="9">
    <source>
        <dbReference type="ARBA" id="ARBA00023170"/>
    </source>
</evidence>
<evidence type="ECO:0000256" key="6">
    <source>
        <dbReference type="ARBA" id="ARBA00022989"/>
    </source>
</evidence>
<feature type="transmembrane region" description="Helical" evidence="13">
    <location>
        <begin position="53"/>
        <end position="74"/>
    </location>
</feature>
<evidence type="ECO:0000259" key="14">
    <source>
        <dbReference type="PROSITE" id="PS50287"/>
    </source>
</evidence>
<dbReference type="InterPro" id="IPR050149">
    <property type="entry name" value="Collagen_superfamily"/>
</dbReference>
<dbReference type="PRINTS" id="PR00258">
    <property type="entry name" value="SPERACTRCPTR"/>
</dbReference>
<dbReference type="PROSITE" id="PS50287">
    <property type="entry name" value="SRCR_2"/>
    <property type="match status" value="1"/>
</dbReference>
<evidence type="ECO:0000256" key="3">
    <source>
        <dbReference type="ARBA" id="ARBA00022530"/>
    </source>
</evidence>
<feature type="region of interest" description="Disordered" evidence="12">
    <location>
        <begin position="152"/>
        <end position="350"/>
    </location>
</feature>
<evidence type="ECO:0000256" key="8">
    <source>
        <dbReference type="ARBA" id="ARBA00023157"/>
    </source>
</evidence>
<protein>
    <submittedName>
        <fullName evidence="15">MARCO protein</fullName>
    </submittedName>
</protein>
<evidence type="ECO:0000256" key="7">
    <source>
        <dbReference type="ARBA" id="ARBA00023136"/>
    </source>
</evidence>
<comment type="subcellular location">
    <subcellularLocation>
        <location evidence="2">Membrane</location>
        <topology evidence="2">Single-pass type II membrane protein</topology>
    </subcellularLocation>
    <subcellularLocation>
        <location evidence="1">Secreted</location>
        <location evidence="1">Extracellular space</location>
        <location evidence="1">Extracellular matrix</location>
    </subcellularLocation>
</comment>
<dbReference type="InterPro" id="IPR001190">
    <property type="entry name" value="SRCR"/>
</dbReference>
<keyword evidence="3" id="KW-0272">Extracellular matrix</keyword>
<feature type="compositionally biased region" description="Low complexity" evidence="12">
    <location>
        <begin position="155"/>
        <end position="165"/>
    </location>
</feature>
<evidence type="ECO:0000313" key="15">
    <source>
        <dbReference type="EMBL" id="NWJ09439.1"/>
    </source>
</evidence>
<comment type="caution">
    <text evidence="15">The sequence shown here is derived from an EMBL/GenBank/DDBJ whole genome shotgun (WGS) entry which is preliminary data.</text>
</comment>
<keyword evidence="3" id="KW-0964">Secreted</keyword>
<dbReference type="InterPro" id="IPR036772">
    <property type="entry name" value="SRCR-like_dom_sf"/>
</dbReference>
<accession>A0A7K4LZS2</accession>
<feature type="compositionally biased region" description="Gly residues" evidence="12">
    <location>
        <begin position="310"/>
        <end position="324"/>
    </location>
</feature>
<dbReference type="EMBL" id="VWPW01027351">
    <property type="protein sequence ID" value="NWJ09439.1"/>
    <property type="molecule type" value="Genomic_DNA"/>
</dbReference>
<feature type="disulfide bond" evidence="11">
    <location>
        <begin position="434"/>
        <end position="444"/>
    </location>
</feature>
<dbReference type="SUPFAM" id="SSF56487">
    <property type="entry name" value="SRCR-like"/>
    <property type="match status" value="1"/>
</dbReference>
<evidence type="ECO:0000256" key="1">
    <source>
        <dbReference type="ARBA" id="ARBA00004498"/>
    </source>
</evidence>
<comment type="caution">
    <text evidence="11">Lacks conserved residue(s) required for the propagation of feature annotation.</text>
</comment>
<evidence type="ECO:0000256" key="10">
    <source>
        <dbReference type="ARBA" id="ARBA00023180"/>
    </source>
</evidence>
<dbReference type="Gene3D" id="3.10.250.10">
    <property type="entry name" value="SRCR-like domain"/>
    <property type="match status" value="1"/>
</dbReference>
<dbReference type="GO" id="GO:0005615">
    <property type="term" value="C:extracellular space"/>
    <property type="evidence" value="ECO:0007669"/>
    <property type="project" value="TreeGrafter"/>
</dbReference>
<keyword evidence="8 11" id="KW-1015">Disulfide bond</keyword>
<evidence type="ECO:0000256" key="4">
    <source>
        <dbReference type="ARBA" id="ARBA00022692"/>
    </source>
</evidence>
<evidence type="ECO:0000256" key="11">
    <source>
        <dbReference type="PROSITE-ProRule" id="PRU00196"/>
    </source>
</evidence>
<keyword evidence="16" id="KW-1185">Reference proteome</keyword>
<name>A0A7K4LZS2_9AVES</name>
<evidence type="ECO:0000256" key="2">
    <source>
        <dbReference type="ARBA" id="ARBA00004606"/>
    </source>
</evidence>
<feature type="domain" description="SRCR" evidence="14">
    <location>
        <begin position="370"/>
        <end position="465"/>
    </location>
</feature>
<evidence type="ECO:0000256" key="13">
    <source>
        <dbReference type="SAM" id="Phobius"/>
    </source>
</evidence>
<gene>
    <name evidence="15" type="primary">Marco</name>
    <name evidence="15" type="ORF">CRYUND_R12932</name>
</gene>
<dbReference type="Pfam" id="PF00530">
    <property type="entry name" value="SRCR"/>
    <property type="match status" value="1"/>
</dbReference>
<keyword evidence="5" id="KW-0735">Signal-anchor</keyword>
<feature type="non-terminal residue" evidence="15">
    <location>
        <position position="465"/>
    </location>
</feature>
<keyword evidence="10" id="KW-0325">Glycoprotein</keyword>
<evidence type="ECO:0000256" key="12">
    <source>
        <dbReference type="SAM" id="MobiDB-lite"/>
    </source>
</evidence>
<evidence type="ECO:0000313" key="16">
    <source>
        <dbReference type="Proteomes" id="UP000534426"/>
    </source>
</evidence>
<keyword evidence="7 13" id="KW-0472">Membrane</keyword>
<dbReference type="SMART" id="SM00202">
    <property type="entry name" value="SR"/>
    <property type="match status" value="1"/>
</dbReference>
<sequence>MEIKDGHKGEENSRDMNALTLSDKIRFASPTVTTFQISEPRSKRKPSVCCTRAALVIYLLFLTAGQALLAYNVFKMQKEISKIQGRNTSHSEKIPKTFAEKLYLEKNYIERDRTSGENWMRNLEEEINIIKSNNENLMIMMNNITLASGMPASVPTGAPGTPGLPGEKGDKGDAGLQGPQGEKGSKGETGPAGPSGEPGMKGQKGDMGLAGLQGQKGEAGEQGDPGPPGPKGPQGEQGDTGLPGFNGSKGEPGPPGQKGQAGSPGGHGPPGIPGSDGRPGQKGEKGAQGPSGAPGTAGERGLKGEKGSIGLPGKGEQNGFGSPGPTGEKGRKGDYGMPGPKGEPGAKGARGDIGPIGKAVCGNVVSSFFIRIAGGGRRGRVEVFHKGRLGTICDDGWDAQDGIVVCRMLGYSRVVRTFTASPGTGEIWLDNVDCRGTEHSLLDCSKSPWGVHNCMHNEDAGVECA</sequence>
<feature type="non-terminal residue" evidence="15">
    <location>
        <position position="1"/>
    </location>
</feature>